<protein>
    <submittedName>
        <fullName evidence="2">Uncharacterized protein</fullName>
    </submittedName>
</protein>
<dbReference type="Proteomes" id="UP000650467">
    <property type="component" value="Unassembled WGS sequence"/>
</dbReference>
<feature type="compositionally biased region" description="Acidic residues" evidence="1">
    <location>
        <begin position="355"/>
        <end position="364"/>
    </location>
</feature>
<feature type="compositionally biased region" description="Low complexity" evidence="1">
    <location>
        <begin position="174"/>
        <end position="184"/>
    </location>
</feature>
<name>A0A835T7T9_CHLIN</name>
<keyword evidence="3" id="KW-1185">Reference proteome</keyword>
<feature type="compositionally biased region" description="Low complexity" evidence="1">
    <location>
        <begin position="83"/>
        <end position="93"/>
    </location>
</feature>
<proteinExistence type="predicted"/>
<dbReference type="OrthoDB" id="10672526at2759"/>
<feature type="region of interest" description="Disordered" evidence="1">
    <location>
        <begin position="451"/>
        <end position="475"/>
    </location>
</feature>
<evidence type="ECO:0000313" key="3">
    <source>
        <dbReference type="Proteomes" id="UP000650467"/>
    </source>
</evidence>
<reference evidence="2" key="1">
    <citation type="journal article" date="2020" name="bioRxiv">
        <title>Comparative genomics of Chlamydomonas.</title>
        <authorList>
            <person name="Craig R.J."/>
            <person name="Hasan A.R."/>
            <person name="Ness R.W."/>
            <person name="Keightley P.D."/>
        </authorList>
    </citation>
    <scope>NUCLEOTIDE SEQUENCE</scope>
    <source>
        <strain evidence="2">SAG 7.73</strain>
    </source>
</reference>
<comment type="caution">
    <text evidence="2">The sequence shown here is derived from an EMBL/GenBank/DDBJ whole genome shotgun (WGS) entry which is preliminary data.</text>
</comment>
<feature type="region of interest" description="Disordered" evidence="1">
    <location>
        <begin position="74"/>
        <end position="100"/>
    </location>
</feature>
<feature type="region of interest" description="Disordered" evidence="1">
    <location>
        <begin position="141"/>
        <end position="184"/>
    </location>
</feature>
<feature type="compositionally biased region" description="Low complexity" evidence="1">
    <location>
        <begin position="405"/>
        <end position="426"/>
    </location>
</feature>
<feature type="region of interest" description="Disordered" evidence="1">
    <location>
        <begin position="352"/>
        <end position="434"/>
    </location>
</feature>
<evidence type="ECO:0000313" key="2">
    <source>
        <dbReference type="EMBL" id="KAG2440303.1"/>
    </source>
</evidence>
<dbReference type="AlphaFoldDB" id="A0A835T7T9"/>
<organism evidence="2 3">
    <name type="scientific">Chlamydomonas incerta</name>
    <dbReference type="NCBI Taxonomy" id="51695"/>
    <lineage>
        <taxon>Eukaryota</taxon>
        <taxon>Viridiplantae</taxon>
        <taxon>Chlorophyta</taxon>
        <taxon>core chlorophytes</taxon>
        <taxon>Chlorophyceae</taxon>
        <taxon>CS clade</taxon>
        <taxon>Chlamydomonadales</taxon>
        <taxon>Chlamydomonadaceae</taxon>
        <taxon>Chlamydomonas</taxon>
    </lineage>
</organism>
<feature type="compositionally biased region" description="Polar residues" evidence="1">
    <location>
        <begin position="383"/>
        <end position="393"/>
    </location>
</feature>
<feature type="compositionally biased region" description="Low complexity" evidence="1">
    <location>
        <begin position="365"/>
        <end position="382"/>
    </location>
</feature>
<gene>
    <name evidence="2" type="ORF">HXX76_004414</name>
</gene>
<feature type="compositionally biased region" description="Gly residues" evidence="1">
    <location>
        <begin position="451"/>
        <end position="462"/>
    </location>
</feature>
<dbReference type="EMBL" id="JAEHOC010000007">
    <property type="protein sequence ID" value="KAG2440303.1"/>
    <property type="molecule type" value="Genomic_DNA"/>
</dbReference>
<accession>A0A835T7T9</accession>
<sequence>MPPELKQQLAQERGAVAGGEEPLEPHGNGEDVNAGASSTSGGPPRGASRRILESAALDDGFSFSFSTLASTTGGVSSVARPFSSATGAPTAGGSAYGVGGSSACQSYQQQQLMPDSAGTGRGVARLPPSTAALVAAAKLRGTGQSSSAAGHRTWSAALSRESASSQQGPCDRVCGSSSGNSACCRSRRSRFSQEHERHMSAADVPLEAAAASGEQARCVLRGGAANQQPSMKANARTLAGLMHVRSPGETAIQAGLRGPYSDAPLALSPPQRLLGGEVQPERQQQPRPQWLHLQTLPLATVAASGGTATSNSGLFQGLVVKAEEVSKAASSSNAGLPSNVWGQALAAGLRVAPGVEEDEEDEAEAANAGDAPAASAPSRAASSTLAWATNEGSSAAGRNPRPAYSASPRSATHSTAASRRGSSGAATTGGGGGTSVTAAAYVAAMRLRGTTGGMSGGGGGGLVRSPSVTGDRRRPSLSRFGITETAAGRSMSMTLARPPSLGLSANLCSPSSPSGGAVGAEAGGSHRAVSLPAVSSFGSLSAALLNGSSLVAVPLPAPVISAAAPEGER</sequence>
<evidence type="ECO:0000256" key="1">
    <source>
        <dbReference type="SAM" id="MobiDB-lite"/>
    </source>
</evidence>
<feature type="region of interest" description="Disordered" evidence="1">
    <location>
        <begin position="1"/>
        <end position="50"/>
    </location>
</feature>